<dbReference type="CDD" id="cd00093">
    <property type="entry name" value="HTH_XRE"/>
    <property type="match status" value="1"/>
</dbReference>
<dbReference type="Pfam" id="PF01381">
    <property type="entry name" value="HTH_3"/>
    <property type="match status" value="1"/>
</dbReference>
<proteinExistence type="predicted"/>
<dbReference type="eggNOG" id="ENOG502ZWTM">
    <property type="taxonomic scope" value="Bacteria"/>
</dbReference>
<gene>
    <name evidence="2" type="ORF">CDOO_05030</name>
</gene>
<dbReference type="HOGENOM" id="CLU_066192_47_3_11"/>
<sequence length="83" mass="8660">MPGRSHGTDAGATAATVAAEARRIGEAMRAMRKNYALTQQQLAELVGISDRTLRDIEKGTGTPGIGAVLATLKVLGLELEVRG</sequence>
<name>A0A097IEZ1_9CORY</name>
<dbReference type="EMBL" id="CP006764">
    <property type="protein sequence ID" value="AIT60689.1"/>
    <property type="molecule type" value="Genomic_DNA"/>
</dbReference>
<dbReference type="Gene3D" id="1.10.260.40">
    <property type="entry name" value="lambda repressor-like DNA-binding domains"/>
    <property type="match status" value="1"/>
</dbReference>
<dbReference type="AlphaFoldDB" id="A0A097IEZ1"/>
<evidence type="ECO:0000313" key="2">
    <source>
        <dbReference type="EMBL" id="AIT60689.1"/>
    </source>
</evidence>
<dbReference type="STRING" id="558173.CDOO_05030"/>
<keyword evidence="3" id="KW-1185">Reference proteome</keyword>
<evidence type="ECO:0000259" key="1">
    <source>
        <dbReference type="PROSITE" id="PS50943"/>
    </source>
</evidence>
<dbReference type="Proteomes" id="UP000029914">
    <property type="component" value="Chromosome"/>
</dbReference>
<dbReference type="PROSITE" id="PS50943">
    <property type="entry name" value="HTH_CROC1"/>
    <property type="match status" value="1"/>
</dbReference>
<dbReference type="RefSeq" id="WP_018022608.1">
    <property type="nucleotide sequence ID" value="NZ_AQUX01000010.1"/>
</dbReference>
<dbReference type="GO" id="GO:0003677">
    <property type="term" value="F:DNA binding"/>
    <property type="evidence" value="ECO:0007669"/>
    <property type="project" value="InterPro"/>
</dbReference>
<dbReference type="KEGG" id="cdo:CDOO_05030"/>
<protein>
    <submittedName>
        <fullName evidence="2">XRE family transcriptional regulator</fullName>
    </submittedName>
</protein>
<evidence type="ECO:0000313" key="3">
    <source>
        <dbReference type="Proteomes" id="UP000029914"/>
    </source>
</evidence>
<reference evidence="2 3" key="1">
    <citation type="submission" date="2013-09" db="EMBL/GenBank/DDBJ databases">
        <title>Complete genome sequence of Corynebacterium doosanense CAU 212(T) (=DSM 45436(T)), isolated from activated sludge.</title>
        <authorList>
            <person name="Schaffert L."/>
            <person name="Albersmeier A."/>
            <person name="Kalinowski J."/>
            <person name="Ruckert C."/>
        </authorList>
    </citation>
    <scope>NUCLEOTIDE SEQUENCE [LARGE SCALE GENOMIC DNA]</scope>
    <source>
        <strain evidence="2 3">CAU 212</strain>
    </source>
</reference>
<feature type="domain" description="HTH cro/C1-type" evidence="1">
    <location>
        <begin position="28"/>
        <end position="82"/>
    </location>
</feature>
<organism evidence="2 3">
    <name type="scientific">Corynebacterium doosanense CAU 212 = DSM 45436</name>
    <dbReference type="NCBI Taxonomy" id="558173"/>
    <lineage>
        <taxon>Bacteria</taxon>
        <taxon>Bacillati</taxon>
        <taxon>Actinomycetota</taxon>
        <taxon>Actinomycetes</taxon>
        <taxon>Mycobacteriales</taxon>
        <taxon>Corynebacteriaceae</taxon>
        <taxon>Corynebacterium</taxon>
    </lineage>
</organism>
<dbReference type="InterPro" id="IPR010982">
    <property type="entry name" value="Lambda_DNA-bd_dom_sf"/>
</dbReference>
<accession>A0A097IEZ1</accession>
<dbReference type="InterPro" id="IPR001387">
    <property type="entry name" value="Cro/C1-type_HTH"/>
</dbReference>
<dbReference type="SMART" id="SM00530">
    <property type="entry name" value="HTH_XRE"/>
    <property type="match status" value="1"/>
</dbReference>
<dbReference type="SUPFAM" id="SSF47413">
    <property type="entry name" value="lambda repressor-like DNA-binding domains"/>
    <property type="match status" value="1"/>
</dbReference>